<feature type="domain" description="DUF1468" evidence="2">
    <location>
        <begin position="8"/>
        <end position="136"/>
    </location>
</feature>
<feature type="transmembrane region" description="Helical" evidence="1">
    <location>
        <begin position="30"/>
        <end position="50"/>
    </location>
</feature>
<dbReference type="OrthoDB" id="6161396at2"/>
<dbReference type="RefSeq" id="WP_036545772.1">
    <property type="nucleotide sequence ID" value="NZ_JMSZ01000021.1"/>
</dbReference>
<dbReference type="STRING" id="267850.ADINL_1457"/>
<dbReference type="Proteomes" id="UP000027318">
    <property type="component" value="Unassembled WGS sequence"/>
</dbReference>
<feature type="transmembrane region" description="Helical" evidence="1">
    <location>
        <begin position="71"/>
        <end position="104"/>
    </location>
</feature>
<organism evidence="3 4">
    <name type="scientific">Nitrincola lacisaponensis</name>
    <dbReference type="NCBI Taxonomy" id="267850"/>
    <lineage>
        <taxon>Bacteria</taxon>
        <taxon>Pseudomonadati</taxon>
        <taxon>Pseudomonadota</taxon>
        <taxon>Gammaproteobacteria</taxon>
        <taxon>Oceanospirillales</taxon>
        <taxon>Oceanospirillaceae</taxon>
        <taxon>Nitrincola</taxon>
    </lineage>
</organism>
<feature type="transmembrane region" description="Helical" evidence="1">
    <location>
        <begin position="7"/>
        <end position="24"/>
    </location>
</feature>
<feature type="transmembrane region" description="Helical" evidence="1">
    <location>
        <begin position="110"/>
        <end position="131"/>
    </location>
</feature>
<keyword evidence="4" id="KW-1185">Reference proteome</keyword>
<evidence type="ECO:0000313" key="3">
    <source>
        <dbReference type="EMBL" id="KDE39820.1"/>
    </source>
</evidence>
<evidence type="ECO:0000259" key="2">
    <source>
        <dbReference type="Pfam" id="PF07331"/>
    </source>
</evidence>
<sequence length="143" mass="16024">MNYRDFCTGVLFFLLGIGTVWYGKDFYDDSAYIPVSVGVLMSLFALGLMLRSLMNSQLIQMRLMDHPAKFIATLTSCIGYFVLLPVAGFYTSSTLFIVTLALLIGERRPVVILSITLVFITALYLLFALVLKRSLPVEFFLAV</sequence>
<evidence type="ECO:0000313" key="4">
    <source>
        <dbReference type="Proteomes" id="UP000027318"/>
    </source>
</evidence>
<comment type="caution">
    <text evidence="3">The sequence shown here is derived from an EMBL/GenBank/DDBJ whole genome shotgun (WGS) entry which is preliminary data.</text>
</comment>
<dbReference type="AlphaFoldDB" id="A0A063Y3T0"/>
<accession>A0A063Y3T0</accession>
<name>A0A063Y3T0_9GAMM</name>
<dbReference type="Pfam" id="PF07331">
    <property type="entry name" value="TctB"/>
    <property type="match status" value="1"/>
</dbReference>
<reference evidence="3 4" key="1">
    <citation type="journal article" date="2005" name="Int. J. Syst. Evol. Microbiol.">
        <title>Nitrincola lacisaponensis gen. nov., sp. nov., a novel alkaliphilic bacterium isolated from an alkaline, saline lake.</title>
        <authorList>
            <person name="Dimitriu P.A."/>
            <person name="Shukla S.K."/>
            <person name="Conradt J."/>
            <person name="Marquez M.C."/>
            <person name="Ventosa A."/>
            <person name="Maglia A."/>
            <person name="Peyton B.M."/>
            <person name="Pinkart H.C."/>
            <person name="Mormile M.R."/>
        </authorList>
    </citation>
    <scope>NUCLEOTIDE SEQUENCE [LARGE SCALE GENOMIC DNA]</scope>
    <source>
        <strain evidence="3 4">4CA</strain>
    </source>
</reference>
<dbReference type="InterPro" id="IPR009936">
    <property type="entry name" value="DUF1468"/>
</dbReference>
<evidence type="ECO:0000256" key="1">
    <source>
        <dbReference type="SAM" id="Phobius"/>
    </source>
</evidence>
<keyword evidence="1" id="KW-0472">Membrane</keyword>
<dbReference type="EMBL" id="JMSZ01000021">
    <property type="protein sequence ID" value="KDE39820.1"/>
    <property type="molecule type" value="Genomic_DNA"/>
</dbReference>
<protein>
    <submittedName>
        <fullName evidence="3">Tricarboxylate transport protein TctB</fullName>
    </submittedName>
</protein>
<gene>
    <name evidence="3" type="ORF">ADINL_1457</name>
</gene>
<proteinExistence type="predicted"/>
<keyword evidence="1" id="KW-1133">Transmembrane helix</keyword>
<keyword evidence="1" id="KW-0812">Transmembrane</keyword>